<evidence type="ECO:0000256" key="1">
    <source>
        <dbReference type="SAM" id="MobiDB-lite"/>
    </source>
</evidence>
<feature type="domain" description="Gamma-glutamylcyclotransferase AIG2-like" evidence="2">
    <location>
        <begin position="7"/>
        <end position="135"/>
    </location>
</feature>
<dbReference type="Pfam" id="PF06094">
    <property type="entry name" value="GGACT"/>
    <property type="match status" value="1"/>
</dbReference>
<evidence type="ECO:0000313" key="3">
    <source>
        <dbReference type="EMBL" id="MBP0616616.1"/>
    </source>
</evidence>
<protein>
    <submittedName>
        <fullName evidence="3">Gamma-glutamylcyclotransferase</fullName>
    </submittedName>
</protein>
<dbReference type="RefSeq" id="WP_209595099.1">
    <property type="nucleotide sequence ID" value="NZ_JAGJCF010000009.1"/>
</dbReference>
<dbReference type="InterPro" id="IPR013024">
    <property type="entry name" value="GGCT-like"/>
</dbReference>
<feature type="region of interest" description="Disordered" evidence="1">
    <location>
        <begin position="122"/>
        <end position="142"/>
    </location>
</feature>
<dbReference type="Gene3D" id="3.10.490.10">
    <property type="entry name" value="Gamma-glutamyl cyclotransferase-like"/>
    <property type="match status" value="1"/>
</dbReference>
<proteinExistence type="predicted"/>
<sequence>MTEYFAFYGTLMDGAGDAETPETSGLVRRVGSCRLAGILRDHGDYPGYFPDGKGGAEDTVPAPERLVVAELHEILSAEAFAVFDEWENYDPKDEAGSMYLRRRVSLAEPAGLTVWAYVSQQPESDPVVPGGDWRRHRASSSG</sequence>
<dbReference type="CDD" id="cd06661">
    <property type="entry name" value="GGCT_like"/>
    <property type="match status" value="1"/>
</dbReference>
<gene>
    <name evidence="3" type="ORF">J6595_13590</name>
</gene>
<dbReference type="EMBL" id="JAGJCF010000009">
    <property type="protein sequence ID" value="MBP0616616.1"/>
    <property type="molecule type" value="Genomic_DNA"/>
</dbReference>
<dbReference type="Proteomes" id="UP000678276">
    <property type="component" value="Unassembled WGS sequence"/>
</dbReference>
<comment type="caution">
    <text evidence="3">The sequence shown here is derived from an EMBL/GenBank/DDBJ whole genome shotgun (WGS) entry which is preliminary data.</text>
</comment>
<evidence type="ECO:0000259" key="2">
    <source>
        <dbReference type="Pfam" id="PF06094"/>
    </source>
</evidence>
<keyword evidence="4" id="KW-1185">Reference proteome</keyword>
<dbReference type="InterPro" id="IPR036568">
    <property type="entry name" value="GGCT-like_sf"/>
</dbReference>
<reference evidence="3 4" key="1">
    <citation type="submission" date="2021-04" db="EMBL/GenBank/DDBJ databases">
        <title>Whole genome sequence of Jiella sp. KSK16Y-1.</title>
        <authorList>
            <person name="Tuo L."/>
        </authorList>
    </citation>
    <scope>NUCLEOTIDE SEQUENCE [LARGE SCALE GENOMIC DNA]</scope>
    <source>
        <strain evidence="3 4">KSK16Y-1</strain>
    </source>
</reference>
<accession>A0ABS4BIN8</accession>
<dbReference type="InterPro" id="IPR009288">
    <property type="entry name" value="AIG2-like_dom"/>
</dbReference>
<dbReference type="SUPFAM" id="SSF110857">
    <property type="entry name" value="Gamma-glutamyl cyclotransferase-like"/>
    <property type="match status" value="1"/>
</dbReference>
<organism evidence="3 4">
    <name type="scientific">Jiella mangrovi</name>
    <dbReference type="NCBI Taxonomy" id="2821407"/>
    <lineage>
        <taxon>Bacteria</taxon>
        <taxon>Pseudomonadati</taxon>
        <taxon>Pseudomonadota</taxon>
        <taxon>Alphaproteobacteria</taxon>
        <taxon>Hyphomicrobiales</taxon>
        <taxon>Aurantimonadaceae</taxon>
        <taxon>Jiella</taxon>
    </lineage>
</organism>
<evidence type="ECO:0000313" key="4">
    <source>
        <dbReference type="Proteomes" id="UP000678276"/>
    </source>
</evidence>
<name>A0ABS4BIN8_9HYPH</name>